<dbReference type="NCBIfam" id="TIGR00033">
    <property type="entry name" value="aroC"/>
    <property type="match status" value="1"/>
</dbReference>
<comment type="subunit">
    <text evidence="11">Homotetramer.</text>
</comment>
<dbReference type="PANTHER" id="PTHR21085:SF0">
    <property type="entry name" value="CHORISMATE SYNTHASE"/>
    <property type="match status" value="1"/>
</dbReference>
<name>A0A0T5XB96_9BACT</name>
<keyword evidence="4 11" id="KW-0028">Amino-acid biosynthesis</keyword>
<dbReference type="UniPathway" id="UPA00053">
    <property type="reaction ID" value="UER00090"/>
</dbReference>
<dbReference type="EMBL" id="ACJX03000001">
    <property type="protein sequence ID" value="KRT35182.1"/>
    <property type="molecule type" value="Genomic_DNA"/>
</dbReference>
<comment type="caution">
    <text evidence="12">The sequence shown here is derived from an EMBL/GenBank/DDBJ whole genome shotgun (WGS) entry which is preliminary data.</text>
</comment>
<dbReference type="NCBIfam" id="NF003793">
    <property type="entry name" value="PRK05382.1"/>
    <property type="match status" value="1"/>
</dbReference>
<comment type="function">
    <text evidence="11">Catalyzes the anti-1,4-elimination of the C-3 phosphate and the C-6 proR hydrogen from 5-enolpyruvylshikimate-3-phosphate (EPSP) to yield chorismate, which is the branch point compound that serves as the starting substrate for the three terminal pathways of aromatic amino acid biosynthesis. This reaction introduces a second double bond into the aromatic ring system.</text>
</comment>
<dbReference type="Proteomes" id="UP000005273">
    <property type="component" value="Unassembled WGS sequence"/>
</dbReference>
<comment type="pathway">
    <text evidence="1 11">Metabolic intermediate biosynthesis; chorismate biosynthesis; chorismate from D-erythrose 4-phosphate and phosphoenolpyruvate: step 7/7.</text>
</comment>
<keyword evidence="10 11" id="KW-0456">Lyase</keyword>
<keyword evidence="8 11" id="KW-0521">NADP</keyword>
<evidence type="ECO:0000256" key="2">
    <source>
        <dbReference type="ARBA" id="ARBA00008014"/>
    </source>
</evidence>
<feature type="binding site" evidence="11">
    <location>
        <position position="41"/>
    </location>
    <ligand>
        <name>NADP(+)</name>
        <dbReference type="ChEBI" id="CHEBI:58349"/>
    </ligand>
</feature>
<dbReference type="GO" id="GO:0004107">
    <property type="term" value="F:chorismate synthase activity"/>
    <property type="evidence" value="ECO:0007669"/>
    <property type="project" value="UniProtKB-UniRule"/>
</dbReference>
<evidence type="ECO:0000256" key="6">
    <source>
        <dbReference type="ARBA" id="ARBA00022643"/>
    </source>
</evidence>
<evidence type="ECO:0000256" key="1">
    <source>
        <dbReference type="ARBA" id="ARBA00005044"/>
    </source>
</evidence>
<accession>A0A0T5XB96</accession>
<dbReference type="RefSeq" id="WP_009202172.1">
    <property type="nucleotide sequence ID" value="NZ_ACJX03000001.1"/>
</dbReference>
<dbReference type="AlphaFoldDB" id="A0A0T5XB96"/>
<evidence type="ECO:0000313" key="13">
    <source>
        <dbReference type="Proteomes" id="UP000005273"/>
    </source>
</evidence>
<feature type="binding site" evidence="11">
    <location>
        <begin position="309"/>
        <end position="313"/>
    </location>
    <ligand>
        <name>FMN</name>
        <dbReference type="ChEBI" id="CHEBI:58210"/>
    </ligand>
</feature>
<dbReference type="FunFam" id="3.60.150.10:FF:000002">
    <property type="entry name" value="Chorismate synthase"/>
    <property type="match status" value="1"/>
</dbReference>
<dbReference type="Gene3D" id="3.60.150.10">
    <property type="entry name" value="Chorismate synthase AroC"/>
    <property type="match status" value="1"/>
</dbReference>
<keyword evidence="9 11" id="KW-0057">Aromatic amino acid biosynthesis</keyword>
<comment type="cofactor">
    <cofactor evidence="11">
        <name>FMNH2</name>
        <dbReference type="ChEBI" id="CHEBI:57618"/>
    </cofactor>
    <text evidence="11">Reduced FMN (FMNH(2)).</text>
</comment>
<evidence type="ECO:0000256" key="10">
    <source>
        <dbReference type="ARBA" id="ARBA00023239"/>
    </source>
</evidence>
<feature type="binding site" evidence="11">
    <location>
        <position position="47"/>
    </location>
    <ligand>
        <name>NADP(+)</name>
        <dbReference type="ChEBI" id="CHEBI:58349"/>
    </ligand>
</feature>
<keyword evidence="6 11" id="KW-0288">FMN</keyword>
<dbReference type="InterPro" id="IPR035904">
    <property type="entry name" value="Chorismate_synth_AroC_sf"/>
</dbReference>
<reference evidence="13" key="1">
    <citation type="submission" date="2012-09" db="EMBL/GenBank/DDBJ databases">
        <authorList>
            <person name="Weinstock G."/>
            <person name="Sodergren E."/>
            <person name="Clifton S."/>
            <person name="Fulton L."/>
            <person name="Fulton B."/>
            <person name="Courtney L."/>
            <person name="Fronick C."/>
            <person name="Harrison M."/>
            <person name="Strong C."/>
            <person name="Farmer C."/>
            <person name="Delehaunty K."/>
            <person name="Markovic C."/>
            <person name="Hall O."/>
            <person name="Minx P."/>
            <person name="Tomlinson C."/>
            <person name="Mitreva M."/>
            <person name="Nelson J."/>
            <person name="Hou S."/>
            <person name="Wollam A."/>
            <person name="Pepin K.H."/>
            <person name="Johnson M."/>
            <person name="Bhonagiri V."/>
            <person name="Nash W.E."/>
            <person name="Suruliraj S."/>
            <person name="Warren W."/>
            <person name="Chinwalla A."/>
            <person name="Mardis E.R."/>
            <person name="Wilson R.K."/>
        </authorList>
    </citation>
    <scope>NUCLEOTIDE SEQUENCE [LARGE SCALE GENOMIC DNA]</scope>
    <source>
        <strain evidence="13">OS1</strain>
    </source>
</reference>
<dbReference type="eggNOG" id="COG0082">
    <property type="taxonomic scope" value="Bacteria"/>
</dbReference>
<dbReference type="OrthoDB" id="9771806at2"/>
<dbReference type="InterPro" id="IPR000453">
    <property type="entry name" value="Chorismate_synth"/>
</dbReference>
<dbReference type="STRING" id="592015.HMPREF1705_04447"/>
<sequence length="389" mass="42897">MSIRMLSCGESHGKGYLIIVEGLPAGLPISKDCIEEQLSRRRRGYGRGERMKLERDEFEFYSGVRGKVTTGNPIGVVLHNSEWEKWKDSMDAFELKEDEAKEREITKPRPGHADASGMAKFGFEEARNVLERTSARATAAWTIAGTLCRRLLEDLGVAVRSSVTSVGPRSIGLPRSEEEWTRACSSDMGLPREEDEEEIMSIIDEARSSGDSLGGTFAISVKNIPAGIGSYSEWDRRLDGRLAQALMSIPSAKGVEIGGGFGLSQRPGSEVHDEFVLFSGLWTRRTNNAGGIEGGVTNGEELTLHVALKPIPTLKKPLRTFDVRIKRETSAHVERGDVCVVPAASVVGEAMTSLVLAQALCEQFGGDRMEDLRSRFEEHTKRTRRMFHV</sequence>
<dbReference type="GO" id="GO:0008652">
    <property type="term" value="P:amino acid biosynthetic process"/>
    <property type="evidence" value="ECO:0007669"/>
    <property type="project" value="UniProtKB-KW"/>
</dbReference>
<dbReference type="HAMAP" id="MF_00300">
    <property type="entry name" value="Chorismate_synth"/>
    <property type="match status" value="1"/>
</dbReference>
<dbReference type="EC" id="4.2.3.5" evidence="3 11"/>
<dbReference type="PANTHER" id="PTHR21085">
    <property type="entry name" value="CHORISMATE SYNTHASE"/>
    <property type="match status" value="1"/>
</dbReference>
<dbReference type="InterPro" id="IPR020541">
    <property type="entry name" value="Chorismate_synthase_CS"/>
</dbReference>
<evidence type="ECO:0000256" key="7">
    <source>
        <dbReference type="ARBA" id="ARBA00022827"/>
    </source>
</evidence>
<evidence type="ECO:0000313" key="12">
    <source>
        <dbReference type="EMBL" id="KRT35182.1"/>
    </source>
</evidence>
<dbReference type="PROSITE" id="PS00788">
    <property type="entry name" value="CHORISMATE_SYNTHASE_2"/>
    <property type="match status" value="1"/>
</dbReference>
<dbReference type="GO" id="GO:0009423">
    <property type="term" value="P:chorismate biosynthetic process"/>
    <property type="evidence" value="ECO:0007669"/>
    <property type="project" value="UniProtKB-UniRule"/>
</dbReference>
<organism evidence="12 13">
    <name type="scientific">Acetomicrobium hydrogeniformans ATCC BAA-1850</name>
    <dbReference type="NCBI Taxonomy" id="592015"/>
    <lineage>
        <taxon>Bacteria</taxon>
        <taxon>Thermotogati</taxon>
        <taxon>Synergistota</taxon>
        <taxon>Synergistia</taxon>
        <taxon>Synergistales</taxon>
        <taxon>Acetomicrobiaceae</taxon>
        <taxon>Acetomicrobium</taxon>
    </lineage>
</organism>
<dbReference type="GO" id="GO:0009073">
    <property type="term" value="P:aromatic amino acid family biosynthetic process"/>
    <property type="evidence" value="ECO:0007669"/>
    <property type="project" value="UniProtKB-KW"/>
</dbReference>
<evidence type="ECO:0000256" key="3">
    <source>
        <dbReference type="ARBA" id="ARBA00013036"/>
    </source>
</evidence>
<feature type="binding site" evidence="11">
    <location>
        <position position="294"/>
    </location>
    <ligand>
        <name>FMN</name>
        <dbReference type="ChEBI" id="CHEBI:58210"/>
    </ligand>
</feature>
<gene>
    <name evidence="11" type="primary">aroC</name>
    <name evidence="12" type="ORF">HMPREF1705_04447</name>
</gene>
<keyword evidence="5 11" id="KW-0285">Flavoprotein</keyword>
<comment type="catalytic activity">
    <reaction evidence="11">
        <text>5-O-(1-carboxyvinyl)-3-phosphoshikimate = chorismate + phosphate</text>
        <dbReference type="Rhea" id="RHEA:21020"/>
        <dbReference type="ChEBI" id="CHEBI:29748"/>
        <dbReference type="ChEBI" id="CHEBI:43474"/>
        <dbReference type="ChEBI" id="CHEBI:57701"/>
        <dbReference type="EC" id="4.2.3.5"/>
    </reaction>
</comment>
<evidence type="ECO:0000256" key="4">
    <source>
        <dbReference type="ARBA" id="ARBA00022605"/>
    </source>
</evidence>
<protein>
    <recommendedName>
        <fullName evidence="3 11">Chorismate synthase</fullName>
        <shortName evidence="11">CS</shortName>
        <ecNumber evidence="3 11">4.2.3.5</ecNumber>
    </recommendedName>
    <alternativeName>
        <fullName evidence="11">5-enolpyruvylshikimate-3-phosphate phospholyase</fullName>
    </alternativeName>
</protein>
<proteinExistence type="inferred from homology"/>
<evidence type="ECO:0000256" key="8">
    <source>
        <dbReference type="ARBA" id="ARBA00022857"/>
    </source>
</evidence>
<dbReference type="GO" id="GO:0005829">
    <property type="term" value="C:cytosol"/>
    <property type="evidence" value="ECO:0007669"/>
    <property type="project" value="TreeGrafter"/>
</dbReference>
<dbReference type="GO" id="GO:0010181">
    <property type="term" value="F:FMN binding"/>
    <property type="evidence" value="ECO:0007669"/>
    <property type="project" value="TreeGrafter"/>
</dbReference>
<feature type="binding site" evidence="11">
    <location>
        <position position="335"/>
    </location>
    <ligand>
        <name>FMN</name>
        <dbReference type="ChEBI" id="CHEBI:58210"/>
    </ligand>
</feature>
<keyword evidence="7 11" id="KW-0274">FAD</keyword>
<feature type="binding site" evidence="11">
    <location>
        <begin position="132"/>
        <end position="134"/>
    </location>
    <ligand>
        <name>FMN</name>
        <dbReference type="ChEBI" id="CHEBI:58210"/>
    </ligand>
</feature>
<comment type="similarity">
    <text evidence="2 11">Belongs to the chorismate synthase family.</text>
</comment>
<dbReference type="PIRSF" id="PIRSF001456">
    <property type="entry name" value="Chorismate_synth"/>
    <property type="match status" value="1"/>
</dbReference>
<dbReference type="CDD" id="cd07304">
    <property type="entry name" value="Chorismate_synthase"/>
    <property type="match status" value="1"/>
</dbReference>
<dbReference type="SUPFAM" id="SSF103263">
    <property type="entry name" value="Chorismate synthase, AroC"/>
    <property type="match status" value="1"/>
</dbReference>
<comment type="caution">
    <text evidence="11">Lacks conserved residue(s) required for the propagation of feature annotation.</text>
</comment>
<evidence type="ECO:0000256" key="5">
    <source>
        <dbReference type="ARBA" id="ARBA00022630"/>
    </source>
</evidence>
<dbReference type="Pfam" id="PF01264">
    <property type="entry name" value="Chorismate_synt"/>
    <property type="match status" value="1"/>
</dbReference>
<evidence type="ECO:0000256" key="11">
    <source>
        <dbReference type="HAMAP-Rule" id="MF_00300"/>
    </source>
</evidence>
<keyword evidence="13" id="KW-1185">Reference proteome</keyword>
<evidence type="ECO:0000256" key="9">
    <source>
        <dbReference type="ARBA" id="ARBA00023141"/>
    </source>
</evidence>